<evidence type="ECO:0000256" key="3">
    <source>
        <dbReference type="ARBA" id="ARBA00022989"/>
    </source>
</evidence>
<evidence type="ECO:0000256" key="2">
    <source>
        <dbReference type="ARBA" id="ARBA00022692"/>
    </source>
</evidence>
<evidence type="ECO:0000313" key="27">
    <source>
        <dbReference type="Proteomes" id="UP000437380"/>
    </source>
</evidence>
<keyword evidence="7" id="KW-0436">Ligase</keyword>
<dbReference type="InterPro" id="IPR051533">
    <property type="entry name" value="WaaL-like"/>
</dbReference>
<evidence type="ECO:0000313" key="31">
    <source>
        <dbReference type="Proteomes" id="UP000470952"/>
    </source>
</evidence>
<name>A0A174ALF2_PHOVU</name>
<dbReference type="Proteomes" id="UP000470777">
    <property type="component" value="Unassembled WGS sequence"/>
</dbReference>
<keyword evidence="2 5" id="KW-0812">Transmembrane</keyword>
<dbReference type="Proteomes" id="UP000095333">
    <property type="component" value="Unassembled WGS sequence"/>
</dbReference>
<evidence type="ECO:0000256" key="1">
    <source>
        <dbReference type="ARBA" id="ARBA00004141"/>
    </source>
</evidence>
<dbReference type="GO" id="GO:0016020">
    <property type="term" value="C:membrane"/>
    <property type="evidence" value="ECO:0007669"/>
    <property type="project" value="UniProtKB-SubCell"/>
</dbReference>
<dbReference type="PANTHER" id="PTHR37422">
    <property type="entry name" value="TEICHURONIC ACID BIOSYNTHESIS PROTEIN TUAE"/>
    <property type="match status" value="1"/>
</dbReference>
<reference evidence="22 23" key="2">
    <citation type="submission" date="2018-08" db="EMBL/GenBank/DDBJ databases">
        <title>A genome reference for cultivated species of the human gut microbiota.</title>
        <authorList>
            <person name="Zou Y."/>
            <person name="Xue W."/>
            <person name="Luo G."/>
        </authorList>
    </citation>
    <scope>NUCLEOTIDE SEQUENCE [LARGE SCALE GENOMIC DNA]</scope>
    <source>
        <strain evidence="18 23">AF25-30LB</strain>
        <strain evidence="19 24">AF39-8AT</strain>
        <strain evidence="17 22">OM08-13BH</strain>
    </source>
</reference>
<reference evidence="15" key="7">
    <citation type="submission" date="2023-01" db="EMBL/GenBank/DDBJ databases">
        <title>Human gut microbiome strain richness.</title>
        <authorList>
            <person name="Chen-Liaw A."/>
        </authorList>
    </citation>
    <scope>NUCLEOTIDE SEQUENCE</scope>
    <source>
        <strain evidence="15">H9_m1001271B151109d0_201107</strain>
    </source>
</reference>
<feature type="domain" description="O-antigen ligase-related" evidence="6">
    <location>
        <begin position="224"/>
        <end position="360"/>
    </location>
</feature>
<dbReference type="PANTHER" id="PTHR37422:SF13">
    <property type="entry name" value="LIPOPOLYSACCHARIDE BIOSYNTHESIS PROTEIN PA4999-RELATED"/>
    <property type="match status" value="1"/>
</dbReference>
<feature type="transmembrane region" description="Helical" evidence="5">
    <location>
        <begin position="307"/>
        <end position="329"/>
    </location>
</feature>
<feature type="transmembrane region" description="Helical" evidence="5">
    <location>
        <begin position="344"/>
        <end position="364"/>
    </location>
</feature>
<evidence type="ECO:0000256" key="5">
    <source>
        <dbReference type="SAM" id="Phobius"/>
    </source>
</evidence>
<accession>A0A174ALF2</accession>
<evidence type="ECO:0000313" key="29">
    <source>
        <dbReference type="Proteomes" id="UP000462015"/>
    </source>
</evidence>
<dbReference type="Proteomes" id="UP000437431">
    <property type="component" value="Unassembled WGS sequence"/>
</dbReference>
<feature type="transmembrane region" description="Helical" evidence="5">
    <location>
        <begin position="132"/>
        <end position="159"/>
    </location>
</feature>
<evidence type="ECO:0000313" key="15">
    <source>
        <dbReference type="EMBL" id="MDB0853708.1"/>
    </source>
</evidence>
<dbReference type="RefSeq" id="WP_008781572.1">
    <property type="nucleotide sequence ID" value="NZ_CAJTAS010000054.1"/>
</dbReference>
<dbReference type="Proteomes" id="UP000462015">
    <property type="component" value="Unassembled WGS sequence"/>
</dbReference>
<evidence type="ECO:0000256" key="4">
    <source>
        <dbReference type="ARBA" id="ARBA00023136"/>
    </source>
</evidence>
<evidence type="ECO:0000313" key="32">
    <source>
        <dbReference type="Proteomes" id="UP000555193"/>
    </source>
</evidence>
<dbReference type="Proteomes" id="UP000433382">
    <property type="component" value="Unassembled WGS sequence"/>
</dbReference>
<reference evidence="7 21" key="1">
    <citation type="submission" date="2015-09" db="EMBL/GenBank/DDBJ databases">
        <authorList>
            <consortium name="Pathogen Informatics"/>
        </authorList>
    </citation>
    <scope>NUCLEOTIDE SEQUENCE [LARGE SCALE GENOMIC DNA]</scope>
    <source>
        <strain evidence="7 21">2789STDY5834842</strain>
    </source>
</reference>
<dbReference type="Proteomes" id="UP000261003">
    <property type="component" value="Unassembled WGS sequence"/>
</dbReference>
<dbReference type="EMBL" id="JABDSH010000060">
    <property type="protein sequence ID" value="NMW35568.1"/>
    <property type="molecule type" value="Genomic_DNA"/>
</dbReference>
<evidence type="ECO:0000313" key="13">
    <source>
        <dbReference type="EMBL" id="KAB6697100.1"/>
    </source>
</evidence>
<evidence type="ECO:0000313" key="16">
    <source>
        <dbReference type="EMBL" id="NMW35568.1"/>
    </source>
</evidence>
<dbReference type="AlphaFoldDB" id="A0A174ALF2"/>
<feature type="transmembrane region" description="Helical" evidence="5">
    <location>
        <begin position="100"/>
        <end position="120"/>
    </location>
</feature>
<evidence type="ECO:0000313" key="18">
    <source>
        <dbReference type="EMBL" id="RGR37536.1"/>
    </source>
</evidence>
<feature type="transmembrane region" description="Helical" evidence="5">
    <location>
        <begin position="45"/>
        <end position="62"/>
    </location>
</feature>
<dbReference type="Pfam" id="PF04932">
    <property type="entry name" value="Wzy_C"/>
    <property type="match status" value="1"/>
</dbReference>
<evidence type="ECO:0000313" key="26">
    <source>
        <dbReference type="Proteomes" id="UP000433382"/>
    </source>
</evidence>
<dbReference type="GO" id="GO:0016874">
    <property type="term" value="F:ligase activity"/>
    <property type="evidence" value="ECO:0007669"/>
    <property type="project" value="UniProtKB-KW"/>
</dbReference>
<organism evidence="7 21">
    <name type="scientific">Phocaeicola vulgatus</name>
    <name type="common">Bacteroides vulgatus</name>
    <dbReference type="NCBI Taxonomy" id="821"/>
    <lineage>
        <taxon>Bacteria</taxon>
        <taxon>Pseudomonadati</taxon>
        <taxon>Bacteroidota</taxon>
        <taxon>Bacteroidia</taxon>
        <taxon>Bacteroidales</taxon>
        <taxon>Bacteroidaceae</taxon>
        <taxon>Phocaeicola</taxon>
    </lineage>
</organism>
<evidence type="ECO:0000313" key="20">
    <source>
        <dbReference type="EMBL" id="TSE48005.1"/>
    </source>
</evidence>
<dbReference type="Proteomes" id="UP000266497">
    <property type="component" value="Unassembled WGS sequence"/>
</dbReference>
<comment type="subcellular location">
    <subcellularLocation>
        <location evidence="1">Membrane</location>
        <topology evidence="1">Multi-pass membrane protein</topology>
    </subcellularLocation>
</comment>
<evidence type="ECO:0000313" key="10">
    <source>
        <dbReference type="EMBL" id="KAB6631362.1"/>
    </source>
</evidence>
<dbReference type="EMBL" id="WCZM01000020">
    <property type="protein sequence ID" value="KAB3568393.1"/>
    <property type="molecule type" value="Genomic_DNA"/>
</dbReference>
<evidence type="ECO:0000313" key="19">
    <source>
        <dbReference type="EMBL" id="RHK88464.1"/>
    </source>
</evidence>
<evidence type="ECO:0000313" key="22">
    <source>
        <dbReference type="Proteomes" id="UP000261003"/>
    </source>
</evidence>
<dbReference type="EMBL" id="WDAG01000030">
    <property type="protein sequence ID" value="KAB6656280.1"/>
    <property type="molecule type" value="Genomic_DNA"/>
</dbReference>
<keyword evidence="4 5" id="KW-0472">Membrane</keyword>
<dbReference type="EMBL" id="WDAY01000030">
    <property type="protein sequence ID" value="KAB6559162.1"/>
    <property type="molecule type" value="Genomic_DNA"/>
</dbReference>
<dbReference type="InterPro" id="IPR007016">
    <property type="entry name" value="O-antigen_ligase-rel_domated"/>
</dbReference>
<gene>
    <name evidence="19" type="ORF">DW043_07750</name>
    <name evidence="18" type="ORF">DWY53_13900</name>
    <name evidence="17" type="ORF">DXC16_18515</name>
    <name evidence="20" type="ORF">EH214_02767</name>
    <name evidence="7" type="ORF">ERS852457_00992</name>
    <name evidence="8" type="ORF">GAY01_13970</name>
    <name evidence="10" type="ORF">GAY12_19570</name>
    <name evidence="13" type="ORF">GAY17_19115</name>
    <name evidence="9" type="ORF">GAY79_13570</name>
    <name evidence="11" type="ORF">GAZ76_19575</name>
    <name evidence="12" type="ORF">GAZ92_19560</name>
    <name evidence="16" type="ORF">HKQ54_05265</name>
    <name evidence="14" type="ORF">L0N01_18165</name>
    <name evidence="15" type="ORF">PL594_19615</name>
</gene>
<evidence type="ECO:0000313" key="9">
    <source>
        <dbReference type="EMBL" id="KAB6559162.1"/>
    </source>
</evidence>
<dbReference type="EMBL" id="RWHZ01000037">
    <property type="protein sequence ID" value="TSE48005.1"/>
    <property type="molecule type" value="Genomic_DNA"/>
</dbReference>
<evidence type="ECO:0000259" key="6">
    <source>
        <dbReference type="Pfam" id="PF04932"/>
    </source>
</evidence>
<dbReference type="EMBL" id="QROB01000009">
    <property type="protein sequence ID" value="RHK88464.1"/>
    <property type="molecule type" value="Genomic_DNA"/>
</dbReference>
<dbReference type="Proteomes" id="UP000286392">
    <property type="component" value="Unassembled WGS sequence"/>
</dbReference>
<feature type="transmembrane region" description="Helical" evidence="5">
    <location>
        <begin position="259"/>
        <end position="278"/>
    </location>
</feature>
<dbReference type="EMBL" id="JAKNGO010000054">
    <property type="protein sequence ID" value="MCG4690516.1"/>
    <property type="molecule type" value="Genomic_DNA"/>
</dbReference>
<reference evidence="14" key="6">
    <citation type="submission" date="2022-01" db="EMBL/GenBank/DDBJ databases">
        <title>Collection of gut derived symbiotic bacterial strains cultured from healthy donors.</title>
        <authorList>
            <person name="Lin H."/>
            <person name="Kohout C."/>
            <person name="Waligurski E."/>
            <person name="Pamer E.G."/>
        </authorList>
    </citation>
    <scope>NUCLEOTIDE SEQUENCE</scope>
    <source>
        <strain evidence="14">DFI.6.72</strain>
    </source>
</reference>
<dbReference type="EMBL" id="CYZI01000003">
    <property type="protein sequence ID" value="CUN89227.1"/>
    <property type="molecule type" value="Genomic_DNA"/>
</dbReference>
<dbReference type="EMBL" id="WCZV01000031">
    <property type="protein sequence ID" value="KAB6697100.1"/>
    <property type="molecule type" value="Genomic_DNA"/>
</dbReference>
<dbReference type="Proteomes" id="UP000408523">
    <property type="component" value="Unassembled WGS sequence"/>
</dbReference>
<evidence type="ECO:0000313" key="30">
    <source>
        <dbReference type="Proteomes" id="UP000470777"/>
    </source>
</evidence>
<reference evidence="26 27" key="4">
    <citation type="journal article" date="2019" name="Nat. Med.">
        <title>A library of human gut bacterial isolates paired with longitudinal multiomics data enables mechanistic microbiome research.</title>
        <authorList>
            <person name="Poyet M."/>
            <person name="Groussin M."/>
            <person name="Gibbons S.M."/>
            <person name="Avila-Pacheco J."/>
            <person name="Jiang X."/>
            <person name="Kearney S.M."/>
            <person name="Perrotta A.R."/>
            <person name="Berdy B."/>
            <person name="Zhao S."/>
            <person name="Lieberman T.D."/>
            <person name="Swanson P.K."/>
            <person name="Smith M."/>
            <person name="Roesemann S."/>
            <person name="Alexander J.E."/>
            <person name="Rich S.A."/>
            <person name="Livny J."/>
            <person name="Vlamakis H."/>
            <person name="Clish C."/>
            <person name="Bullock K."/>
            <person name="Deik A."/>
            <person name="Scott J."/>
            <person name="Pierce K.A."/>
            <person name="Xavier R.J."/>
            <person name="Alm E.J."/>
        </authorList>
    </citation>
    <scope>NUCLEOTIDE SEQUENCE [LARGE SCALE GENOMIC DNA]</scope>
    <source>
        <strain evidence="9 28">BIOML-A111</strain>
        <strain evidence="8 26">BIOML-A73</strain>
        <strain evidence="13 27">BIOML-A82</strain>
        <strain evidence="12 30">BIOML-A85</strain>
        <strain evidence="11 31">BIOML-A93</strain>
        <strain evidence="10 29">BIOML-A98</strain>
    </source>
</reference>
<reference evidence="20 25" key="3">
    <citation type="journal article" date="2019" name="Nat. Commun.">
        <title>Gram positive-like bacteriocins with broad spectrum anti-Bacteroidales activity encoded on mobile elements of the human gut microbiota.</title>
        <authorList>
            <person name="Bechon N."/>
            <person name="Coyne M.J.Jr."/>
            <person name="Laclare-Mceneany V."/>
            <person name="Chatzidaki-Livanis M."/>
            <person name="Ghigo J.-M."/>
            <person name="Comstock L.E."/>
        </authorList>
    </citation>
    <scope>NUCLEOTIDE SEQUENCE [LARGE SCALE GENOMIC DNA]</scope>
    <source>
        <strain evidence="20 25">CL01T12C17</strain>
    </source>
</reference>
<dbReference type="EMBL" id="WCZY01000034">
    <property type="protein sequence ID" value="KAB6687817.1"/>
    <property type="molecule type" value="Genomic_DNA"/>
</dbReference>
<evidence type="ECO:0000313" key="7">
    <source>
        <dbReference type="EMBL" id="CUN89227.1"/>
    </source>
</evidence>
<feature type="transmembrane region" description="Helical" evidence="5">
    <location>
        <begin position="74"/>
        <end position="94"/>
    </location>
</feature>
<reference evidence="16 32" key="5">
    <citation type="submission" date="2020-04" db="EMBL/GenBank/DDBJ databases">
        <title>A novel gut-associated lysogenic phage, Bacteroides phage BV01, alters the host transcriptome and bile acid metabolism in Bacteroides vulgatus.</title>
        <authorList>
            <person name="Campbell D.E."/>
            <person name="Ly L."/>
            <person name="Ridlon J.M."/>
            <person name="Hsiao A."/>
            <person name="Degnan P.H."/>
        </authorList>
    </citation>
    <scope>NUCLEOTIDE SEQUENCE [LARGE SCALE GENOMIC DNA]</scope>
    <source>
        <strain evidence="16 32">VPI-4506</strain>
    </source>
</reference>
<dbReference type="Proteomes" id="UP001200843">
    <property type="component" value="Unassembled WGS sequence"/>
</dbReference>
<feature type="transmembrane region" description="Helical" evidence="5">
    <location>
        <begin position="220"/>
        <end position="247"/>
    </location>
</feature>
<evidence type="ECO:0000313" key="14">
    <source>
        <dbReference type="EMBL" id="MCG4690516.1"/>
    </source>
</evidence>
<proteinExistence type="predicted"/>
<dbReference type="Proteomes" id="UP001210999">
    <property type="component" value="Unassembled WGS sequence"/>
</dbReference>
<evidence type="ECO:0000313" key="12">
    <source>
        <dbReference type="EMBL" id="KAB6687817.1"/>
    </source>
</evidence>
<evidence type="ECO:0000313" key="8">
    <source>
        <dbReference type="EMBL" id="KAB3568393.1"/>
    </source>
</evidence>
<evidence type="ECO:0000313" key="21">
    <source>
        <dbReference type="Proteomes" id="UP000095333"/>
    </source>
</evidence>
<dbReference type="Proteomes" id="UP000437380">
    <property type="component" value="Unassembled WGS sequence"/>
</dbReference>
<evidence type="ECO:0000313" key="23">
    <source>
        <dbReference type="Proteomes" id="UP000266497"/>
    </source>
</evidence>
<evidence type="ECO:0000313" key="24">
    <source>
        <dbReference type="Proteomes" id="UP000286392"/>
    </source>
</evidence>
<protein>
    <submittedName>
        <fullName evidence="7">Lipid A core-O-antigen ligase and related enzymes</fullName>
    </submittedName>
    <submittedName>
        <fullName evidence="17">O-antigen ligase domain-containing protein</fullName>
    </submittedName>
    <submittedName>
        <fullName evidence="8">O-antigen ligase family protein</fullName>
    </submittedName>
    <submittedName>
        <fullName evidence="20">O-antigen ligase like membrane protein</fullName>
    </submittedName>
</protein>
<evidence type="ECO:0000313" key="17">
    <source>
        <dbReference type="EMBL" id="RGM40761.1"/>
    </source>
</evidence>
<evidence type="ECO:0000313" key="25">
    <source>
        <dbReference type="Proteomes" id="UP000408523"/>
    </source>
</evidence>
<keyword evidence="3 5" id="KW-1133">Transmembrane helix</keyword>
<dbReference type="EMBL" id="QSTG01000040">
    <property type="protein sequence ID" value="RGM40761.1"/>
    <property type="molecule type" value="Genomic_DNA"/>
</dbReference>
<dbReference type="EMBL" id="WDAL01000049">
    <property type="protein sequence ID" value="KAB6631362.1"/>
    <property type="molecule type" value="Genomic_DNA"/>
</dbReference>
<dbReference type="Proteomes" id="UP000555193">
    <property type="component" value="Unassembled WGS sequence"/>
</dbReference>
<evidence type="ECO:0000313" key="11">
    <source>
        <dbReference type="EMBL" id="KAB6656280.1"/>
    </source>
</evidence>
<dbReference type="EMBL" id="QRUD01000039">
    <property type="protein sequence ID" value="RGR37536.1"/>
    <property type="molecule type" value="Genomic_DNA"/>
</dbReference>
<dbReference type="EMBL" id="JAQKEI010000034">
    <property type="protein sequence ID" value="MDB0853708.1"/>
    <property type="molecule type" value="Genomic_DNA"/>
</dbReference>
<feature type="transmembrane region" description="Helical" evidence="5">
    <location>
        <begin position="376"/>
        <end position="409"/>
    </location>
</feature>
<sequence>MIITQLIFLLFIIFFIRYKKKAVLYIIPLSLFFTMLPVVRIGGTYIGLCDAINFVIYGYILGRKDARKAIFCNPLFLPLFGNFILLLLIALYGTERTSLYVLWKTISNEILLPLAFIYFLRTKNDIKLIVNLYLKVFWVLCIYGIIEFLLNYNIILYWLQSQTDLSFWVDHTNDIRYGYGRYNSFFHFPITFGDACVVFFYFLTFFYSKYEGVFISRKSYIKTLCLLLIGVFLANSRATILALVFGLLQFDYIRKPKTLLIAFSIFLIMVLPFSDYILNVYHSIFDFTGNYDVGGSSMDMRMRQLDISLFLFLQNPIFGGGLSMIYYLMTDISIPELAGAESQLFYLLIERGLLGILGYLWLIISMCKLLPSYRKFNMVFVGIWVLASFVSLTVGLYINFPIIFLLIIYKSQKLNLLKR</sequence>
<dbReference type="Proteomes" id="UP000470952">
    <property type="component" value="Unassembled WGS sequence"/>
</dbReference>
<evidence type="ECO:0000313" key="28">
    <source>
        <dbReference type="Proteomes" id="UP000437431"/>
    </source>
</evidence>
<feature type="transmembrane region" description="Helical" evidence="5">
    <location>
        <begin position="186"/>
        <end position="208"/>
    </location>
</feature>